<comment type="caution">
    <text evidence="2">The sequence shown here is derived from an EMBL/GenBank/DDBJ whole genome shotgun (WGS) entry which is preliminary data.</text>
</comment>
<reference evidence="2 3" key="1">
    <citation type="journal article" date="2021" name="Elife">
        <title>Chloroplast acquisition without the gene transfer in kleptoplastic sea slugs, Plakobranchus ocellatus.</title>
        <authorList>
            <person name="Maeda T."/>
            <person name="Takahashi S."/>
            <person name="Yoshida T."/>
            <person name="Shimamura S."/>
            <person name="Takaki Y."/>
            <person name="Nagai Y."/>
            <person name="Toyoda A."/>
            <person name="Suzuki Y."/>
            <person name="Arimoto A."/>
            <person name="Ishii H."/>
            <person name="Satoh N."/>
            <person name="Nishiyama T."/>
            <person name="Hasebe M."/>
            <person name="Maruyama T."/>
            <person name="Minagawa J."/>
            <person name="Obokata J."/>
            <person name="Shigenobu S."/>
        </authorList>
    </citation>
    <scope>NUCLEOTIDE SEQUENCE [LARGE SCALE GENOMIC DNA]</scope>
</reference>
<gene>
    <name evidence="2" type="ORF">PoB_006984600</name>
</gene>
<evidence type="ECO:0000313" key="2">
    <source>
        <dbReference type="EMBL" id="GFO43341.1"/>
    </source>
</evidence>
<accession>A0AAV4DGP7</accession>
<protein>
    <recommendedName>
        <fullName evidence="4">WAP domain-containing protein</fullName>
    </recommendedName>
</protein>
<sequence>MAVCRGRILFYGLVLLMALHDSRAWLELERASCPTLDQSTSDESCDKPCSVNDDCDGLSYCCQSSCSQKQCTVVRAPCQMNGISYSHHEFMPFTKTHPDLCGDCWCQNGEKRCIEYSCSGPIP</sequence>
<dbReference type="AlphaFoldDB" id="A0AAV4DGP7"/>
<evidence type="ECO:0000313" key="3">
    <source>
        <dbReference type="Proteomes" id="UP000735302"/>
    </source>
</evidence>
<evidence type="ECO:0000256" key="1">
    <source>
        <dbReference type="SAM" id="SignalP"/>
    </source>
</evidence>
<name>A0AAV4DGP7_9GAST</name>
<keyword evidence="1" id="KW-0732">Signal</keyword>
<feature type="signal peptide" evidence="1">
    <location>
        <begin position="1"/>
        <end position="24"/>
    </location>
</feature>
<organism evidence="2 3">
    <name type="scientific">Plakobranchus ocellatus</name>
    <dbReference type="NCBI Taxonomy" id="259542"/>
    <lineage>
        <taxon>Eukaryota</taxon>
        <taxon>Metazoa</taxon>
        <taxon>Spiralia</taxon>
        <taxon>Lophotrochozoa</taxon>
        <taxon>Mollusca</taxon>
        <taxon>Gastropoda</taxon>
        <taxon>Heterobranchia</taxon>
        <taxon>Euthyneura</taxon>
        <taxon>Panpulmonata</taxon>
        <taxon>Sacoglossa</taxon>
        <taxon>Placobranchoidea</taxon>
        <taxon>Plakobranchidae</taxon>
        <taxon>Plakobranchus</taxon>
    </lineage>
</organism>
<dbReference type="Proteomes" id="UP000735302">
    <property type="component" value="Unassembled WGS sequence"/>
</dbReference>
<dbReference type="EMBL" id="BLXT01007882">
    <property type="protein sequence ID" value="GFO43341.1"/>
    <property type="molecule type" value="Genomic_DNA"/>
</dbReference>
<feature type="chain" id="PRO_5043517457" description="WAP domain-containing protein" evidence="1">
    <location>
        <begin position="25"/>
        <end position="123"/>
    </location>
</feature>
<evidence type="ECO:0008006" key="4">
    <source>
        <dbReference type="Google" id="ProtNLM"/>
    </source>
</evidence>
<proteinExistence type="predicted"/>
<keyword evidence="3" id="KW-1185">Reference proteome</keyword>